<evidence type="ECO:0000256" key="1">
    <source>
        <dbReference type="SAM" id="Phobius"/>
    </source>
</evidence>
<feature type="transmembrane region" description="Helical" evidence="1">
    <location>
        <begin position="98"/>
        <end position="127"/>
    </location>
</feature>
<gene>
    <name evidence="2" type="ORF">Sd1_gp30</name>
</gene>
<keyword evidence="3" id="KW-1185">Reference proteome</keyword>
<sequence length="193" mass="20126">MTQNVIDVKLGLGLGRRFGRVHKLCVKSVPEALRALCINYPAFKEFMGSHVGQNTRFAVFADGKNLNEHRLSDFSAVREIRIMPIPQGRKSGGLFQTLLGAALIGASFIFTGGAATVLLTAGIGLAAGGVSQLLAPQATGLNDQASQTSNRASYAFGSAVNTIAAGNPVCLPYGYRTVGGAVFSAGSYSEDIS</sequence>
<dbReference type="Pfam" id="PF06805">
    <property type="entry name" value="Lambda_tail_I"/>
    <property type="match status" value="1"/>
</dbReference>
<organism evidence="2 3">
    <name type="scientific">Shigella phage Sd1</name>
    <dbReference type="NCBI Taxonomy" id="2024313"/>
    <lineage>
        <taxon>Viruses</taxon>
        <taxon>Duplodnaviria</taxon>
        <taxon>Heunggongvirae</taxon>
        <taxon>Uroviricota</taxon>
        <taxon>Caudoviricetes</taxon>
        <taxon>Drexlerviridae</taxon>
        <taxon>Rogunavirinae</taxon>
        <taxon>Wilsonroadvirus</taxon>
        <taxon>Wilsonroadvirus Sd1</taxon>
    </lineage>
</organism>
<keyword evidence="1" id="KW-1133">Transmembrane helix</keyword>
<keyword evidence="1" id="KW-0812">Transmembrane</keyword>
<reference evidence="2 3" key="1">
    <citation type="submission" date="2017-05" db="EMBL/GenBank/DDBJ databases">
        <title>The isolation and characterization of 16 novel Shigella-infecting phages from the environment.</title>
        <authorList>
            <person name="Doore S.M."/>
            <person name="Schrad J.R."/>
            <person name="Dover J.A."/>
            <person name="Parent K.N."/>
        </authorList>
    </citation>
    <scope>NUCLEOTIDE SEQUENCE [LARGE SCALE GENOMIC DNA]</scope>
</reference>
<proteinExistence type="predicted"/>
<evidence type="ECO:0000313" key="2">
    <source>
        <dbReference type="EMBL" id="ATE86096.1"/>
    </source>
</evidence>
<evidence type="ECO:0000313" key="3">
    <source>
        <dbReference type="Proteomes" id="UP000226171"/>
    </source>
</evidence>
<dbReference type="Proteomes" id="UP000226171">
    <property type="component" value="Segment"/>
</dbReference>
<dbReference type="InterPro" id="IPR010654">
    <property type="entry name" value="Phage_lambda_tail_I"/>
</dbReference>
<accession>A0A291AYJ4</accession>
<protein>
    <submittedName>
        <fullName evidence="2">Tail assembly protein</fullName>
    </submittedName>
</protein>
<name>A0A291AYJ4_9CAUD</name>
<keyword evidence="1" id="KW-0472">Membrane</keyword>
<dbReference type="EMBL" id="MF158042">
    <property type="protein sequence ID" value="ATE86096.1"/>
    <property type="molecule type" value="Genomic_DNA"/>
</dbReference>